<proteinExistence type="predicted"/>
<dbReference type="Proteomes" id="UP000054538">
    <property type="component" value="Unassembled WGS sequence"/>
</dbReference>
<dbReference type="AlphaFoldDB" id="A0A0D0E9E2"/>
<accession>A0A0D0E9E2</accession>
<protein>
    <submittedName>
        <fullName evidence="1">Uncharacterized protein</fullName>
    </submittedName>
</protein>
<dbReference type="HOGENOM" id="CLU_2513318_0_0_1"/>
<evidence type="ECO:0000313" key="1">
    <source>
        <dbReference type="EMBL" id="KIK99334.1"/>
    </source>
</evidence>
<evidence type="ECO:0000313" key="2">
    <source>
        <dbReference type="Proteomes" id="UP000054538"/>
    </source>
</evidence>
<organism evidence="1 2">
    <name type="scientific">Paxillus rubicundulus Ve08.2h10</name>
    <dbReference type="NCBI Taxonomy" id="930991"/>
    <lineage>
        <taxon>Eukaryota</taxon>
        <taxon>Fungi</taxon>
        <taxon>Dikarya</taxon>
        <taxon>Basidiomycota</taxon>
        <taxon>Agaricomycotina</taxon>
        <taxon>Agaricomycetes</taxon>
        <taxon>Agaricomycetidae</taxon>
        <taxon>Boletales</taxon>
        <taxon>Paxilineae</taxon>
        <taxon>Paxillaceae</taxon>
        <taxon>Paxillus</taxon>
    </lineage>
</organism>
<name>A0A0D0E9E2_9AGAM</name>
<sequence>MHAQRVQEEYQLDKMKLVLGLPRLRNKKEHTSTTKPPRQTYAKLAGVTYISAKVCYERKAGKTERTCKTSIVIVSDNERDEPGAE</sequence>
<keyword evidence="2" id="KW-1185">Reference proteome</keyword>
<dbReference type="InParanoid" id="A0A0D0E9E2"/>
<reference evidence="1 2" key="1">
    <citation type="submission" date="2014-04" db="EMBL/GenBank/DDBJ databases">
        <authorList>
            <consortium name="DOE Joint Genome Institute"/>
            <person name="Kuo A."/>
            <person name="Kohler A."/>
            <person name="Jargeat P."/>
            <person name="Nagy L.G."/>
            <person name="Floudas D."/>
            <person name="Copeland A."/>
            <person name="Barry K.W."/>
            <person name="Cichocki N."/>
            <person name="Veneault-Fourrey C."/>
            <person name="LaButti K."/>
            <person name="Lindquist E.A."/>
            <person name="Lipzen A."/>
            <person name="Lundell T."/>
            <person name="Morin E."/>
            <person name="Murat C."/>
            <person name="Sun H."/>
            <person name="Tunlid A."/>
            <person name="Henrissat B."/>
            <person name="Grigoriev I.V."/>
            <person name="Hibbett D.S."/>
            <person name="Martin F."/>
            <person name="Nordberg H.P."/>
            <person name="Cantor M.N."/>
            <person name="Hua S.X."/>
        </authorList>
    </citation>
    <scope>NUCLEOTIDE SEQUENCE [LARGE SCALE GENOMIC DNA]</scope>
    <source>
        <strain evidence="1 2">Ve08.2h10</strain>
    </source>
</reference>
<gene>
    <name evidence="1" type="ORF">PAXRUDRAFT_822889</name>
</gene>
<dbReference type="EMBL" id="KN824863">
    <property type="protein sequence ID" value="KIK99334.1"/>
    <property type="molecule type" value="Genomic_DNA"/>
</dbReference>
<reference evidence="2" key="2">
    <citation type="submission" date="2015-01" db="EMBL/GenBank/DDBJ databases">
        <title>Evolutionary Origins and Diversification of the Mycorrhizal Mutualists.</title>
        <authorList>
            <consortium name="DOE Joint Genome Institute"/>
            <consortium name="Mycorrhizal Genomics Consortium"/>
            <person name="Kohler A."/>
            <person name="Kuo A."/>
            <person name="Nagy L.G."/>
            <person name="Floudas D."/>
            <person name="Copeland A."/>
            <person name="Barry K.W."/>
            <person name="Cichocki N."/>
            <person name="Veneault-Fourrey C."/>
            <person name="LaButti K."/>
            <person name="Lindquist E.A."/>
            <person name="Lipzen A."/>
            <person name="Lundell T."/>
            <person name="Morin E."/>
            <person name="Murat C."/>
            <person name="Riley R."/>
            <person name="Ohm R."/>
            <person name="Sun H."/>
            <person name="Tunlid A."/>
            <person name="Henrissat B."/>
            <person name="Grigoriev I.V."/>
            <person name="Hibbett D.S."/>
            <person name="Martin F."/>
        </authorList>
    </citation>
    <scope>NUCLEOTIDE SEQUENCE [LARGE SCALE GENOMIC DNA]</scope>
    <source>
        <strain evidence="2">Ve08.2h10</strain>
    </source>
</reference>